<dbReference type="InterPro" id="IPR050855">
    <property type="entry name" value="NDM-1-like"/>
</dbReference>
<gene>
    <name evidence="2" type="ORF">CUJ86_07215</name>
</gene>
<dbReference type="SMART" id="SM00849">
    <property type="entry name" value="Lactamase_B"/>
    <property type="match status" value="1"/>
</dbReference>
<name>A0A483CLG7_9EURY</name>
<keyword evidence="2" id="KW-0378">Hydrolase</keyword>
<reference evidence="2 3" key="1">
    <citation type="submission" date="2017-11" db="EMBL/GenBank/DDBJ databases">
        <title>Isolation and Characterization of Methanofollis Species from Methane Seep Offshore SW Taiwan.</title>
        <authorList>
            <person name="Teng N.-H."/>
            <person name="Lai M.-C."/>
            <person name="Chen S.-C."/>
        </authorList>
    </citation>
    <scope>NUCLEOTIDE SEQUENCE [LARGE SCALE GENOMIC DNA]</scope>
    <source>
        <strain evidence="2 3">FWC-SCC2</strain>
    </source>
</reference>
<dbReference type="InterPro" id="IPR036866">
    <property type="entry name" value="RibonucZ/Hydroxyglut_hydro"/>
</dbReference>
<protein>
    <submittedName>
        <fullName evidence="2">MBL fold metallo-hydrolase</fullName>
    </submittedName>
</protein>
<feature type="domain" description="Metallo-beta-lactamase" evidence="1">
    <location>
        <begin position="27"/>
        <end position="230"/>
    </location>
</feature>
<accession>A0A483CLG7</accession>
<dbReference type="Proteomes" id="UP000292580">
    <property type="component" value="Unassembled WGS sequence"/>
</dbReference>
<dbReference type="InterPro" id="IPR001279">
    <property type="entry name" value="Metallo-B-lactamas"/>
</dbReference>
<dbReference type="SUPFAM" id="SSF56281">
    <property type="entry name" value="Metallo-hydrolase/oxidoreductase"/>
    <property type="match status" value="1"/>
</dbReference>
<dbReference type="GO" id="GO:0016787">
    <property type="term" value="F:hydrolase activity"/>
    <property type="evidence" value="ECO:0007669"/>
    <property type="project" value="UniProtKB-KW"/>
</dbReference>
<evidence type="ECO:0000259" key="1">
    <source>
        <dbReference type="SMART" id="SM00849"/>
    </source>
</evidence>
<dbReference type="OrthoDB" id="197151at2157"/>
<dbReference type="RefSeq" id="WP_130646904.1">
    <property type="nucleotide sequence ID" value="NZ_PGCL01000003.1"/>
</dbReference>
<dbReference type="CDD" id="cd06262">
    <property type="entry name" value="metallo-hydrolase-like_MBL-fold"/>
    <property type="match status" value="1"/>
</dbReference>
<organism evidence="2 3">
    <name type="scientific">Methanofollis fontis</name>
    <dbReference type="NCBI Taxonomy" id="2052832"/>
    <lineage>
        <taxon>Archaea</taxon>
        <taxon>Methanobacteriati</taxon>
        <taxon>Methanobacteriota</taxon>
        <taxon>Stenosarchaea group</taxon>
        <taxon>Methanomicrobia</taxon>
        <taxon>Methanomicrobiales</taxon>
        <taxon>Methanomicrobiaceae</taxon>
        <taxon>Methanofollis</taxon>
    </lineage>
</organism>
<evidence type="ECO:0000313" key="3">
    <source>
        <dbReference type="Proteomes" id="UP000292580"/>
    </source>
</evidence>
<sequence>MDTDWTEIPGTDGARLLPLTRYPDVTCSNVFVIRRDADCLIIDAGSGDDQMAAIEQALGESEQGYLVLTHCHFDHVGNLIRHRDRFSAAGVLVYAQEEGACALEDADPAPTLADMFGTEIASVSVDIPLLGTEDCSGPICTGAGTAGTLRSQEILFPSGLSVTAYHAPGHSPDSICVRVGGHLFLGDLLFAANPGVAGLHGWNRQHLLETAAGVRHLLSSGMISYCWSGHGRGIAVPDAIRALERLEEEAEHLPNIIRFDRARLDASTGYAVDLLDEAGRIFPIIAGRLYYLSYYLDLLGETEEAEKYRTLLENDTIDQVLTQFQSFAEQFREGEKIDIQFVLKAAQVVGRIEAAMKNGSDVPGIDVSLIRRANRLLSDCLSTIYGDDPRGYLQSVDITTHLEPYLADLTSPADLDRAMIEAADDEEAFRSALAARIARTTLFDRTLIRYTAAQRPLSIRTDPLRLCDTVAGVCEDCAAEGAEEIAITAGEVEGEILLSIWSDRRGMNAGGYARRFERCGGRCRIEESPDGTGIVVTFPNTS</sequence>
<dbReference type="Pfam" id="PF00753">
    <property type="entry name" value="Lactamase_B"/>
    <property type="match status" value="1"/>
</dbReference>
<dbReference type="AlphaFoldDB" id="A0A483CLG7"/>
<dbReference type="PANTHER" id="PTHR42951:SF4">
    <property type="entry name" value="ACYL-COENZYME A THIOESTERASE MBLAC2"/>
    <property type="match status" value="1"/>
</dbReference>
<keyword evidence="3" id="KW-1185">Reference proteome</keyword>
<evidence type="ECO:0000313" key="2">
    <source>
        <dbReference type="EMBL" id="TAJ43849.1"/>
    </source>
</evidence>
<comment type="caution">
    <text evidence="2">The sequence shown here is derived from an EMBL/GenBank/DDBJ whole genome shotgun (WGS) entry which is preliminary data.</text>
</comment>
<proteinExistence type="predicted"/>
<dbReference type="EMBL" id="PGCL01000003">
    <property type="protein sequence ID" value="TAJ43849.1"/>
    <property type="molecule type" value="Genomic_DNA"/>
</dbReference>
<dbReference type="PANTHER" id="PTHR42951">
    <property type="entry name" value="METALLO-BETA-LACTAMASE DOMAIN-CONTAINING"/>
    <property type="match status" value="1"/>
</dbReference>
<dbReference type="Gene3D" id="3.60.15.10">
    <property type="entry name" value="Ribonuclease Z/Hydroxyacylglutathione hydrolase-like"/>
    <property type="match status" value="1"/>
</dbReference>